<dbReference type="Proteomes" id="UP000034539">
    <property type="component" value="Unassembled WGS sequence"/>
</dbReference>
<dbReference type="InterPro" id="IPR050077">
    <property type="entry name" value="LexA_repressor"/>
</dbReference>
<dbReference type="PANTHER" id="PTHR33516">
    <property type="entry name" value="LEXA REPRESSOR"/>
    <property type="match status" value="1"/>
</dbReference>
<name>A0A0G0Q275_9BACT</name>
<protein>
    <submittedName>
        <fullName evidence="14">Prophage repressor</fullName>
    </submittedName>
</protein>
<evidence type="ECO:0000256" key="8">
    <source>
        <dbReference type="ARBA" id="ARBA00023125"/>
    </source>
</evidence>
<dbReference type="GO" id="GO:0003677">
    <property type="term" value="F:DNA binding"/>
    <property type="evidence" value="ECO:0007669"/>
    <property type="project" value="UniProtKB-KW"/>
</dbReference>
<dbReference type="NCBIfam" id="TIGR00498">
    <property type="entry name" value="lexA"/>
    <property type="match status" value="1"/>
</dbReference>
<keyword evidence="6 12" id="KW-0068">Autocatalytic cleavage</keyword>
<dbReference type="PANTHER" id="PTHR33516:SF2">
    <property type="entry name" value="LEXA REPRESSOR-RELATED"/>
    <property type="match status" value="1"/>
</dbReference>
<evidence type="ECO:0000313" key="15">
    <source>
        <dbReference type="Proteomes" id="UP000034539"/>
    </source>
</evidence>
<evidence type="ECO:0000256" key="12">
    <source>
        <dbReference type="RuleBase" id="RU003991"/>
    </source>
</evidence>
<dbReference type="GO" id="GO:0006260">
    <property type="term" value="P:DNA replication"/>
    <property type="evidence" value="ECO:0007669"/>
    <property type="project" value="UniProtKB-KW"/>
</dbReference>
<dbReference type="InterPro" id="IPR006197">
    <property type="entry name" value="Peptidase_S24_LexA"/>
</dbReference>
<gene>
    <name evidence="14" type="ORF">UT63_C0069G0004</name>
</gene>
<sequence>MEKDSKGKLIPRDLMPDLPLLGSIKAGTPASTEEQLLDTMSLENYLVNDPEKSYLLKVSGDSMIEAGINHGDLVVIEKDKEPKEGDVIVAYIDNEFTLKYFQRKDGKVYLMPANRNYSPIYPKENLTIFGTVVSVIRKYH</sequence>
<feature type="domain" description="Peptidase S24/S26A/S26B/S26C" evidence="13">
    <location>
        <begin position="19"/>
        <end position="133"/>
    </location>
</feature>
<evidence type="ECO:0000256" key="11">
    <source>
        <dbReference type="ARBA" id="ARBA00023236"/>
    </source>
</evidence>
<evidence type="ECO:0000256" key="7">
    <source>
        <dbReference type="ARBA" id="ARBA00023015"/>
    </source>
</evidence>
<evidence type="ECO:0000256" key="2">
    <source>
        <dbReference type="ARBA" id="ARBA00022491"/>
    </source>
</evidence>
<evidence type="ECO:0000256" key="1">
    <source>
        <dbReference type="ARBA" id="ARBA00007484"/>
    </source>
</evidence>
<dbReference type="GO" id="GO:0045892">
    <property type="term" value="P:negative regulation of DNA-templated transcription"/>
    <property type="evidence" value="ECO:0007669"/>
    <property type="project" value="InterPro"/>
</dbReference>
<dbReference type="FunFam" id="2.10.109.10:FF:000001">
    <property type="entry name" value="LexA repressor"/>
    <property type="match status" value="1"/>
</dbReference>
<dbReference type="SUPFAM" id="SSF51306">
    <property type="entry name" value="LexA/Signal peptidase"/>
    <property type="match status" value="1"/>
</dbReference>
<comment type="similarity">
    <text evidence="1 12">Belongs to the peptidase S24 family.</text>
</comment>
<dbReference type="PRINTS" id="PR00726">
    <property type="entry name" value="LEXASERPTASE"/>
</dbReference>
<dbReference type="InterPro" id="IPR039418">
    <property type="entry name" value="LexA-like"/>
</dbReference>
<accession>A0A0G0Q275</accession>
<keyword evidence="2" id="KW-0678">Repressor</keyword>
<dbReference type="Pfam" id="PF00717">
    <property type="entry name" value="Peptidase_S24"/>
    <property type="match status" value="1"/>
</dbReference>
<reference evidence="14 15" key="1">
    <citation type="journal article" date="2015" name="Nature">
        <title>rRNA introns, odd ribosomes, and small enigmatic genomes across a large radiation of phyla.</title>
        <authorList>
            <person name="Brown C.T."/>
            <person name="Hug L.A."/>
            <person name="Thomas B.C."/>
            <person name="Sharon I."/>
            <person name="Castelle C.J."/>
            <person name="Singh A."/>
            <person name="Wilkins M.J."/>
            <person name="Williams K.H."/>
            <person name="Banfield J.F."/>
        </authorList>
    </citation>
    <scope>NUCLEOTIDE SEQUENCE [LARGE SCALE GENOMIC DNA]</scope>
</reference>
<organism evidence="14 15">
    <name type="scientific">Candidatus Gottesmanbacteria bacterium GW2011_GWC2_39_8</name>
    <dbReference type="NCBI Taxonomy" id="1618450"/>
    <lineage>
        <taxon>Bacteria</taxon>
        <taxon>Candidatus Gottesmaniibacteriota</taxon>
    </lineage>
</organism>
<dbReference type="GO" id="GO:0004252">
    <property type="term" value="F:serine-type endopeptidase activity"/>
    <property type="evidence" value="ECO:0007669"/>
    <property type="project" value="InterPro"/>
</dbReference>
<evidence type="ECO:0000259" key="13">
    <source>
        <dbReference type="Pfam" id="PF00717"/>
    </source>
</evidence>
<evidence type="ECO:0000256" key="5">
    <source>
        <dbReference type="ARBA" id="ARBA00022801"/>
    </source>
</evidence>
<evidence type="ECO:0000256" key="4">
    <source>
        <dbReference type="ARBA" id="ARBA00022763"/>
    </source>
</evidence>
<evidence type="ECO:0000256" key="3">
    <source>
        <dbReference type="ARBA" id="ARBA00022705"/>
    </source>
</evidence>
<dbReference type="GO" id="GO:0006281">
    <property type="term" value="P:DNA repair"/>
    <property type="evidence" value="ECO:0007669"/>
    <property type="project" value="UniProtKB-KW"/>
</dbReference>
<dbReference type="InterPro" id="IPR015927">
    <property type="entry name" value="Peptidase_S24_S26A/B/C"/>
</dbReference>
<dbReference type="PATRIC" id="fig|1618450.3.peg.1258"/>
<keyword evidence="7" id="KW-0805">Transcription regulation</keyword>
<keyword evidence="8" id="KW-0238">DNA-binding</keyword>
<dbReference type="Gene3D" id="2.10.109.10">
    <property type="entry name" value="Umud Fragment, subunit A"/>
    <property type="match status" value="1"/>
</dbReference>
<evidence type="ECO:0000256" key="10">
    <source>
        <dbReference type="ARBA" id="ARBA00023204"/>
    </source>
</evidence>
<proteinExistence type="inferred from homology"/>
<keyword evidence="9" id="KW-0804">Transcription</keyword>
<keyword evidence="4" id="KW-0227">DNA damage</keyword>
<keyword evidence="5 12" id="KW-0378">Hydrolase</keyword>
<evidence type="ECO:0000256" key="6">
    <source>
        <dbReference type="ARBA" id="ARBA00022813"/>
    </source>
</evidence>
<evidence type="ECO:0000313" key="14">
    <source>
        <dbReference type="EMBL" id="KKR31466.1"/>
    </source>
</evidence>
<dbReference type="CDD" id="cd06529">
    <property type="entry name" value="S24_LexA-like"/>
    <property type="match status" value="1"/>
</dbReference>
<keyword evidence="10" id="KW-0234">DNA repair</keyword>
<keyword evidence="3" id="KW-0235">DNA replication</keyword>
<comment type="caution">
    <text evidence="14">The sequence shown here is derived from an EMBL/GenBank/DDBJ whole genome shotgun (WGS) entry which is preliminary data.</text>
</comment>
<dbReference type="AlphaFoldDB" id="A0A0G0Q275"/>
<keyword evidence="11" id="KW-0742">SOS response</keyword>
<dbReference type="InterPro" id="IPR036286">
    <property type="entry name" value="LexA/Signal_pep-like_sf"/>
</dbReference>
<evidence type="ECO:0000256" key="9">
    <source>
        <dbReference type="ARBA" id="ARBA00023163"/>
    </source>
</evidence>
<dbReference type="InterPro" id="IPR006200">
    <property type="entry name" value="LexA"/>
</dbReference>
<dbReference type="EMBL" id="LBXN01000069">
    <property type="protein sequence ID" value="KKR31466.1"/>
    <property type="molecule type" value="Genomic_DNA"/>
</dbReference>
<dbReference type="GO" id="GO:0009432">
    <property type="term" value="P:SOS response"/>
    <property type="evidence" value="ECO:0007669"/>
    <property type="project" value="UniProtKB-KW"/>
</dbReference>